<dbReference type="Pfam" id="PF25019">
    <property type="entry name" value="LRR_R13L1-DRL21"/>
    <property type="match status" value="1"/>
</dbReference>
<dbReference type="SUPFAM" id="SSF52047">
    <property type="entry name" value="RNI-like"/>
    <property type="match status" value="1"/>
</dbReference>
<dbReference type="GO" id="GO:0051707">
    <property type="term" value="P:response to other organism"/>
    <property type="evidence" value="ECO:0007669"/>
    <property type="project" value="UniProtKB-ARBA"/>
</dbReference>
<keyword evidence="6" id="KW-0067">ATP-binding</keyword>
<evidence type="ECO:0000256" key="4">
    <source>
        <dbReference type="ARBA" id="ARBA00022741"/>
    </source>
</evidence>
<dbReference type="Gene3D" id="3.80.10.10">
    <property type="entry name" value="Ribonuclease Inhibitor"/>
    <property type="match status" value="3"/>
</dbReference>
<evidence type="ECO:0000313" key="11">
    <source>
        <dbReference type="EMBL" id="KZV39563.1"/>
    </source>
</evidence>
<evidence type="ECO:0000256" key="1">
    <source>
        <dbReference type="ARBA" id="ARBA00008894"/>
    </source>
</evidence>
<keyword evidence="5" id="KW-0611">Plant defense</keyword>
<dbReference type="InterPro" id="IPR032675">
    <property type="entry name" value="LRR_dom_sf"/>
</dbReference>
<reference evidence="11 12" key="1">
    <citation type="journal article" date="2015" name="Proc. Natl. Acad. Sci. U.S.A.">
        <title>The resurrection genome of Boea hygrometrica: A blueprint for survival of dehydration.</title>
        <authorList>
            <person name="Xiao L."/>
            <person name="Yang G."/>
            <person name="Zhang L."/>
            <person name="Yang X."/>
            <person name="Zhao S."/>
            <person name="Ji Z."/>
            <person name="Zhou Q."/>
            <person name="Hu M."/>
            <person name="Wang Y."/>
            <person name="Chen M."/>
            <person name="Xu Y."/>
            <person name="Jin H."/>
            <person name="Xiao X."/>
            <person name="Hu G."/>
            <person name="Bao F."/>
            <person name="Hu Y."/>
            <person name="Wan P."/>
            <person name="Li L."/>
            <person name="Deng X."/>
            <person name="Kuang T."/>
            <person name="Xiang C."/>
            <person name="Zhu J.K."/>
            <person name="Oliver M.J."/>
            <person name="He Y."/>
        </authorList>
    </citation>
    <scope>NUCLEOTIDE SEQUENCE [LARGE SCALE GENOMIC DNA]</scope>
    <source>
        <strain evidence="12">cv. XS01</strain>
    </source>
</reference>
<dbReference type="InterPro" id="IPR002182">
    <property type="entry name" value="NB-ARC"/>
</dbReference>
<dbReference type="GO" id="GO:0005524">
    <property type="term" value="F:ATP binding"/>
    <property type="evidence" value="ECO:0007669"/>
    <property type="project" value="UniProtKB-KW"/>
</dbReference>
<dbReference type="PANTHER" id="PTHR36766">
    <property type="entry name" value="PLANT BROAD-SPECTRUM MILDEW RESISTANCE PROTEIN RPW8"/>
    <property type="match status" value="1"/>
</dbReference>
<dbReference type="InterPro" id="IPR058922">
    <property type="entry name" value="WHD_DRP"/>
</dbReference>
<evidence type="ECO:0000256" key="3">
    <source>
        <dbReference type="ARBA" id="ARBA00022737"/>
    </source>
</evidence>
<feature type="domain" description="Disease resistance protein winged helix" evidence="9">
    <location>
        <begin position="390"/>
        <end position="463"/>
    </location>
</feature>
<dbReference type="GO" id="GO:0006952">
    <property type="term" value="P:defense response"/>
    <property type="evidence" value="ECO:0007669"/>
    <property type="project" value="UniProtKB-KW"/>
</dbReference>
<dbReference type="GO" id="GO:0043531">
    <property type="term" value="F:ADP binding"/>
    <property type="evidence" value="ECO:0007669"/>
    <property type="project" value="InterPro"/>
</dbReference>
<dbReference type="PROSITE" id="PS51450">
    <property type="entry name" value="LRR"/>
    <property type="match status" value="1"/>
</dbReference>
<dbReference type="Pfam" id="PF23559">
    <property type="entry name" value="WHD_DRP"/>
    <property type="match status" value="1"/>
</dbReference>
<dbReference type="SUPFAM" id="SSF52540">
    <property type="entry name" value="P-loop containing nucleoside triphosphate hydrolases"/>
    <property type="match status" value="1"/>
</dbReference>
<keyword evidence="3" id="KW-0677">Repeat</keyword>
<dbReference type="Proteomes" id="UP000250235">
    <property type="component" value="Unassembled WGS sequence"/>
</dbReference>
<evidence type="ECO:0000256" key="6">
    <source>
        <dbReference type="ARBA" id="ARBA00022840"/>
    </source>
</evidence>
<gene>
    <name evidence="11" type="ORF">F511_31395</name>
</gene>
<keyword evidence="12" id="KW-1185">Reference proteome</keyword>
<evidence type="ECO:0008006" key="13">
    <source>
        <dbReference type="Google" id="ProtNLM"/>
    </source>
</evidence>
<dbReference type="AlphaFoldDB" id="A0A2Z7BY49"/>
<feature type="domain" description="Disease resistance N-terminal" evidence="8">
    <location>
        <begin position="1"/>
        <end position="61"/>
    </location>
</feature>
<dbReference type="Pfam" id="PF18052">
    <property type="entry name" value="Rx_N"/>
    <property type="match status" value="1"/>
</dbReference>
<dbReference type="PRINTS" id="PR00364">
    <property type="entry name" value="DISEASERSIST"/>
</dbReference>
<dbReference type="InterPro" id="IPR027417">
    <property type="entry name" value="P-loop_NTPase"/>
</dbReference>
<name>A0A2Z7BY49_9LAMI</name>
<dbReference type="SUPFAM" id="SSF52058">
    <property type="entry name" value="L domain-like"/>
    <property type="match status" value="1"/>
</dbReference>
<dbReference type="InterPro" id="IPR036388">
    <property type="entry name" value="WH-like_DNA-bd_sf"/>
</dbReference>
<evidence type="ECO:0000259" key="8">
    <source>
        <dbReference type="Pfam" id="PF18052"/>
    </source>
</evidence>
<proteinExistence type="inferred from homology"/>
<feature type="domain" description="R13L1/DRL21-like LRR repeat region" evidence="10">
    <location>
        <begin position="631"/>
        <end position="761"/>
    </location>
</feature>
<evidence type="ECO:0000259" key="9">
    <source>
        <dbReference type="Pfam" id="PF23559"/>
    </source>
</evidence>
<keyword evidence="2" id="KW-0433">Leucine-rich repeat</keyword>
<organism evidence="11 12">
    <name type="scientific">Dorcoceras hygrometricum</name>
    <dbReference type="NCBI Taxonomy" id="472368"/>
    <lineage>
        <taxon>Eukaryota</taxon>
        <taxon>Viridiplantae</taxon>
        <taxon>Streptophyta</taxon>
        <taxon>Embryophyta</taxon>
        <taxon>Tracheophyta</taxon>
        <taxon>Spermatophyta</taxon>
        <taxon>Magnoliopsida</taxon>
        <taxon>eudicotyledons</taxon>
        <taxon>Gunneridae</taxon>
        <taxon>Pentapetalae</taxon>
        <taxon>asterids</taxon>
        <taxon>lamiids</taxon>
        <taxon>Lamiales</taxon>
        <taxon>Gesneriaceae</taxon>
        <taxon>Didymocarpoideae</taxon>
        <taxon>Trichosporeae</taxon>
        <taxon>Loxocarpinae</taxon>
        <taxon>Dorcoceras</taxon>
    </lineage>
</organism>
<evidence type="ECO:0000259" key="7">
    <source>
        <dbReference type="Pfam" id="PF00931"/>
    </source>
</evidence>
<evidence type="ECO:0000259" key="10">
    <source>
        <dbReference type="Pfam" id="PF25019"/>
    </source>
</evidence>
<evidence type="ECO:0000256" key="2">
    <source>
        <dbReference type="ARBA" id="ARBA00022614"/>
    </source>
</evidence>
<dbReference type="OrthoDB" id="1896560at2759"/>
<dbReference type="PANTHER" id="PTHR36766:SF70">
    <property type="entry name" value="DISEASE RESISTANCE PROTEIN RGA4"/>
    <property type="match status" value="1"/>
</dbReference>
<dbReference type="Pfam" id="PF00931">
    <property type="entry name" value="NB-ARC"/>
    <property type="match status" value="1"/>
</dbReference>
<feature type="domain" description="NB-ARC" evidence="7">
    <location>
        <begin position="138"/>
        <end position="306"/>
    </location>
</feature>
<dbReference type="Gene3D" id="3.40.50.300">
    <property type="entry name" value="P-loop containing nucleotide triphosphate hydrolases"/>
    <property type="match status" value="1"/>
</dbReference>
<dbReference type="InterPro" id="IPR001611">
    <property type="entry name" value="Leu-rich_rpt"/>
</dbReference>
<dbReference type="InterPro" id="IPR056789">
    <property type="entry name" value="LRR_R13L1-DRL21"/>
</dbReference>
<sequence>MEESLETIQEFLRDASKRRIEEDHSVKRWLLKLEDVAYEADNLVDEFNYEVLRRKVEIGSQRKIFSFASLGRVAFRREMGRKIKGLIMKLRTVNEEAISYGLQKRLADSAVYVPPVVETNSIAVDPIFIGRDDVTLEIIGNMIMSSDESMVSVIPIVGMGGLGKTTLARKIFNHQDIQKHFTQRIWVSVSKNVDNRGLLIKILESLSKKSVDVLLGEEAVLSQLQSKLKEARFLLVLDDYLNDKTHEWDNFMNCIRGINPNKGNFIMVTTRNQNVPSTMTPCTNPSLGLLSDGDCWEIIKARAFPSHQVPKDFEAIGKEVACRCRGLPLAANVIGGSLLGKGMNDWISFLNESGHSKSIPNDDVVLQVLKVSFDRLPSSLLKKCFAYCSIFRKGEKIKRERLIQLWMAEGFLCGSSDGTDHDMESRGDKVYHILLQNFFLHEAVKDKYGRIKYSKMHDLVHDLSTFVAKAKPCNVDNVIPSVRYLAAVDEKRKIKMEQAIYLRTLFVNIYEAELIDNMFQDCKYLRVLDLHRTNIKELTSSIDKLIHLRFLDLSYTNIKSLPDSVCKLYNLQTLRLTWCSLPDKLSFLVGLRNLVFKSPIYASLMPLEIGKLTSLRTLDLFVVGKEKGRQIDELGYLKNLQGKLTICNLEEVKSKEESMRACLMEKQKMENLRFVWSESSRESNNNDCEVLEGLQPHPNLKHLAIENFAGDHFPSWTMNMTVEPGISLHKLIKIVLRSCEKCEEIPTLGHLPLLKILKVEGLQNVRSIGPSFYIPHQYCDDESSRYGVPFPALERFQLRAMDNLREWIEAPNIGATAFPKLQYLEISSCNSLLMTPAHEFSSLKELEIDCVDSEVPLARICNKLSSLTKLTINSVSNLTTLPDMLFYNNKHLQHLRIDHCCNLAQLKLWDTLESLHELEITSCRNLPSIQYGSTHLKGLTSLRILAISDCDMLTELPSEMIESCKSLEFLWMYPCSNLRFLPKGMDCLNKLTGLQIGPFSEETGFTLSNETLKGVHESLRELMLLGKSNWESLPDQLQHLTALTELCLYDFGIQVLPEWFSNMSSLKTLEFSCCKKLSCLQHLTQLKKLYISGCTMLEETFAQRNTADHSQWPDISHIPEIYINSNPFRFQRLSVLR</sequence>
<dbReference type="Gene3D" id="1.10.10.10">
    <property type="entry name" value="Winged helix-like DNA-binding domain superfamily/Winged helix DNA-binding domain"/>
    <property type="match status" value="1"/>
</dbReference>
<dbReference type="EMBL" id="KV000917">
    <property type="protein sequence ID" value="KZV39563.1"/>
    <property type="molecule type" value="Genomic_DNA"/>
</dbReference>
<dbReference type="InterPro" id="IPR041118">
    <property type="entry name" value="Rx_N"/>
</dbReference>
<keyword evidence="4" id="KW-0547">Nucleotide-binding</keyword>
<evidence type="ECO:0000313" key="12">
    <source>
        <dbReference type="Proteomes" id="UP000250235"/>
    </source>
</evidence>
<protein>
    <recommendedName>
        <fullName evidence="13">Disease resistance protein RGA3</fullName>
    </recommendedName>
</protein>
<comment type="similarity">
    <text evidence="1">Belongs to the disease resistance NB-LRR family.</text>
</comment>
<dbReference type="Gene3D" id="1.20.5.4130">
    <property type="match status" value="1"/>
</dbReference>
<accession>A0A2Z7BY49</accession>
<evidence type="ECO:0000256" key="5">
    <source>
        <dbReference type="ARBA" id="ARBA00022821"/>
    </source>
</evidence>